<protein>
    <submittedName>
        <fullName evidence="1">Uncharacterized protein</fullName>
    </submittedName>
</protein>
<dbReference type="EMBL" id="LSMT01005398">
    <property type="protein sequence ID" value="PFW98143.1"/>
    <property type="molecule type" value="Genomic_DNA"/>
</dbReference>
<dbReference type="AlphaFoldDB" id="A0A2B4PVE7"/>
<feature type="non-terminal residue" evidence="1">
    <location>
        <position position="1"/>
    </location>
</feature>
<dbReference type="Proteomes" id="UP000225706">
    <property type="component" value="Unassembled WGS sequence"/>
</dbReference>
<evidence type="ECO:0000313" key="2">
    <source>
        <dbReference type="Proteomes" id="UP000225706"/>
    </source>
</evidence>
<name>A0A2B4PVE7_STYPI</name>
<organism evidence="1 2">
    <name type="scientific">Stylophora pistillata</name>
    <name type="common">Smooth cauliflower coral</name>
    <dbReference type="NCBI Taxonomy" id="50429"/>
    <lineage>
        <taxon>Eukaryota</taxon>
        <taxon>Metazoa</taxon>
        <taxon>Cnidaria</taxon>
        <taxon>Anthozoa</taxon>
        <taxon>Hexacorallia</taxon>
        <taxon>Scleractinia</taxon>
        <taxon>Astrocoeniina</taxon>
        <taxon>Pocilloporidae</taxon>
        <taxon>Stylophora</taxon>
    </lineage>
</organism>
<sequence>GNEKLDENQRSPEDLSKLIEELESEHYILQGDKVK</sequence>
<keyword evidence="2" id="KW-1185">Reference proteome</keyword>
<proteinExistence type="predicted"/>
<reference evidence="2" key="1">
    <citation type="journal article" date="2017" name="bioRxiv">
        <title>Comparative analysis of the genomes of Stylophora pistillata and Acropora digitifera provides evidence for extensive differences between species of corals.</title>
        <authorList>
            <person name="Voolstra C.R."/>
            <person name="Li Y."/>
            <person name="Liew Y.J."/>
            <person name="Baumgarten S."/>
            <person name="Zoccola D."/>
            <person name="Flot J.-F."/>
            <person name="Tambutte S."/>
            <person name="Allemand D."/>
            <person name="Aranda M."/>
        </authorList>
    </citation>
    <scope>NUCLEOTIDE SEQUENCE [LARGE SCALE GENOMIC DNA]</scope>
</reference>
<gene>
    <name evidence="1" type="ORF">AWC38_SpisGene25717</name>
</gene>
<feature type="non-terminal residue" evidence="1">
    <location>
        <position position="35"/>
    </location>
</feature>
<accession>A0A2B4PVE7</accession>
<comment type="caution">
    <text evidence="1">The sequence shown here is derived from an EMBL/GenBank/DDBJ whole genome shotgun (WGS) entry which is preliminary data.</text>
</comment>
<evidence type="ECO:0000313" key="1">
    <source>
        <dbReference type="EMBL" id="PFW98143.1"/>
    </source>
</evidence>